<accession>A0A1D8ILF6</accession>
<proteinExistence type="predicted"/>
<reference evidence="2" key="1">
    <citation type="submission" date="2016-09" db="EMBL/GenBank/DDBJ databases">
        <title>Acidihalobacter prosperus F5.</title>
        <authorList>
            <person name="Khaleque H.N."/>
            <person name="Ramsay J.P."/>
            <person name="Kaksonen A.H."/>
            <person name="Boxall N.J."/>
            <person name="Watkin E.L.J."/>
        </authorList>
    </citation>
    <scope>NUCLEOTIDE SEQUENCE [LARGE SCALE GENOMIC DNA]</scope>
    <source>
        <strain evidence="2">F5</strain>
    </source>
</reference>
<dbReference type="AlphaFoldDB" id="A0A1D8ILF6"/>
<evidence type="ECO:0000313" key="2">
    <source>
        <dbReference type="Proteomes" id="UP000095401"/>
    </source>
</evidence>
<organism evidence="1 2">
    <name type="scientific">Acidihalobacter yilgarnensis</name>
    <dbReference type="NCBI Taxonomy" id="2819280"/>
    <lineage>
        <taxon>Bacteria</taxon>
        <taxon>Pseudomonadati</taxon>
        <taxon>Pseudomonadota</taxon>
        <taxon>Gammaproteobacteria</taxon>
        <taxon>Chromatiales</taxon>
        <taxon>Ectothiorhodospiraceae</taxon>
        <taxon>Acidihalobacter</taxon>
    </lineage>
</organism>
<protein>
    <submittedName>
        <fullName evidence="1">Uncharacterized protein</fullName>
    </submittedName>
</protein>
<keyword evidence="2" id="KW-1185">Reference proteome</keyword>
<dbReference type="EMBL" id="CP017415">
    <property type="protein sequence ID" value="AOU97299.1"/>
    <property type="molecule type" value="Genomic_DNA"/>
</dbReference>
<name>A0A1D8ILF6_9GAMM</name>
<gene>
    <name evidence="1" type="ORF">BI364_04180</name>
</gene>
<sequence length="74" mass="8357">MCRSRIIAIQWARIIAQHPPRAQARHPLPNIDRGGNALEIAASFEATELPTLIRHERIRVYPGIALELRPGQLD</sequence>
<evidence type="ECO:0000313" key="1">
    <source>
        <dbReference type="EMBL" id="AOU97299.1"/>
    </source>
</evidence>
<dbReference type="Proteomes" id="UP000095401">
    <property type="component" value="Chromosome"/>
</dbReference>
<dbReference type="KEGG" id="aprs:BI364_04180"/>